<evidence type="ECO:0000313" key="1">
    <source>
        <dbReference type="EMBL" id="KAG5651952.1"/>
    </source>
</evidence>
<dbReference type="Proteomes" id="UP000717328">
    <property type="component" value="Unassembled WGS sequence"/>
</dbReference>
<organism evidence="1 2">
    <name type="scientific">Sphagnurus paluster</name>
    <dbReference type="NCBI Taxonomy" id="117069"/>
    <lineage>
        <taxon>Eukaryota</taxon>
        <taxon>Fungi</taxon>
        <taxon>Dikarya</taxon>
        <taxon>Basidiomycota</taxon>
        <taxon>Agaricomycotina</taxon>
        <taxon>Agaricomycetes</taxon>
        <taxon>Agaricomycetidae</taxon>
        <taxon>Agaricales</taxon>
        <taxon>Tricholomatineae</taxon>
        <taxon>Lyophyllaceae</taxon>
        <taxon>Sphagnurus</taxon>
    </lineage>
</organism>
<dbReference type="AlphaFoldDB" id="A0A9P7GRP6"/>
<reference evidence="1" key="1">
    <citation type="submission" date="2021-02" db="EMBL/GenBank/DDBJ databases">
        <authorList>
            <person name="Nieuwenhuis M."/>
            <person name="Van De Peppel L.J.J."/>
        </authorList>
    </citation>
    <scope>NUCLEOTIDE SEQUENCE</scope>
    <source>
        <strain evidence="1">D49</strain>
    </source>
</reference>
<protein>
    <recommendedName>
        <fullName evidence="3">F-box domain-containing protein</fullName>
    </recommendedName>
</protein>
<dbReference type="OrthoDB" id="2979537at2759"/>
<evidence type="ECO:0000313" key="2">
    <source>
        <dbReference type="Proteomes" id="UP000717328"/>
    </source>
</evidence>
<sequence>MSISDSQLPQQHPAFNLTSIMLAIPNRNFSYAESRCYIQATPNEILGEIFEWLRHLPRVKIRPLNNGEPPIPTMISPMVVSHVCSRWRRVALGISSQWNYLELNSTRHPEVFTSLLARSHHNFFSLWISLPNLNIKYCSNEQQVEFRSTFRALKANVRRLRSLHMRSNNATFFLVFNKFLNIYLPALRDLHLEQVERDAPRNHLGPLTFNPEVFESMHLENIMIECEAKCFAGLRVLHLINSSGTLLDQTQLEHSTYPLVPDGPAMMRLFELKIDNTNIIPTLPDSKPSFSHTTLRSLILANIRMPSDESVLNRLFQMTYSPLLEYLALENLAPPVFNAFLLRLNTPYPKYVRVRCLSLTKINLSGVDISFMRAFTNVVVLNLISVTETQRLFGYLLDPALMPGLVNIRIDNSLHRRITVPPPPEVKPPAPIPQA</sequence>
<accession>A0A9P7GRP6</accession>
<name>A0A9P7GRP6_9AGAR</name>
<evidence type="ECO:0008006" key="3">
    <source>
        <dbReference type="Google" id="ProtNLM"/>
    </source>
</evidence>
<dbReference type="Gene3D" id="1.20.1280.50">
    <property type="match status" value="1"/>
</dbReference>
<comment type="caution">
    <text evidence="1">The sequence shown here is derived from an EMBL/GenBank/DDBJ whole genome shotgun (WGS) entry which is preliminary data.</text>
</comment>
<gene>
    <name evidence="1" type="ORF">H0H81_006801</name>
</gene>
<reference evidence="1" key="2">
    <citation type="submission" date="2021-10" db="EMBL/GenBank/DDBJ databases">
        <title>Phylogenomics reveals ancestral predisposition of the termite-cultivated fungus Termitomyces towards a domesticated lifestyle.</title>
        <authorList>
            <person name="Auxier B."/>
            <person name="Grum-Grzhimaylo A."/>
            <person name="Cardenas M.E."/>
            <person name="Lodge J.D."/>
            <person name="Laessoe T."/>
            <person name="Pedersen O."/>
            <person name="Smith M.E."/>
            <person name="Kuyper T.W."/>
            <person name="Franco-Molano E.A."/>
            <person name="Baroni T.J."/>
            <person name="Aanen D.K."/>
        </authorList>
    </citation>
    <scope>NUCLEOTIDE SEQUENCE</scope>
    <source>
        <strain evidence="1">D49</strain>
    </source>
</reference>
<proteinExistence type="predicted"/>
<dbReference type="EMBL" id="JABCKI010000178">
    <property type="protein sequence ID" value="KAG5651952.1"/>
    <property type="molecule type" value="Genomic_DNA"/>
</dbReference>
<keyword evidence="2" id="KW-1185">Reference proteome</keyword>